<dbReference type="STRING" id="1776.BHQ18_27535"/>
<evidence type="ECO:0000259" key="4">
    <source>
        <dbReference type="Pfam" id="PF00582"/>
    </source>
</evidence>
<evidence type="ECO:0000256" key="2">
    <source>
        <dbReference type="ARBA" id="ARBA00022741"/>
    </source>
</evidence>
<dbReference type="PRINTS" id="PR01438">
    <property type="entry name" value="UNVRSLSTRESS"/>
</dbReference>
<dbReference type="PANTHER" id="PTHR46268:SF27">
    <property type="entry name" value="UNIVERSAL STRESS PROTEIN RV2623"/>
    <property type="match status" value="1"/>
</dbReference>
<keyword evidence="2" id="KW-0547">Nucleotide-binding</keyword>
<keyword evidence="3" id="KW-0067">ATP-binding</keyword>
<dbReference type="InterPro" id="IPR006015">
    <property type="entry name" value="Universal_stress_UspA"/>
</dbReference>
<comment type="similarity">
    <text evidence="1">Belongs to the universal stress protein A family.</text>
</comment>
<evidence type="ECO:0000313" key="5">
    <source>
        <dbReference type="EMBL" id="ODQ86101.1"/>
    </source>
</evidence>
<gene>
    <name evidence="5" type="ORF">BHQ18_27535</name>
</gene>
<dbReference type="Proteomes" id="UP000094053">
    <property type="component" value="Unassembled WGS sequence"/>
</dbReference>
<keyword evidence="6" id="KW-1185">Reference proteome</keyword>
<dbReference type="Gene3D" id="3.40.50.620">
    <property type="entry name" value="HUPs"/>
    <property type="match status" value="2"/>
</dbReference>
<organism evidence="5 6">
    <name type="scientific">Mycolicibacterium flavescens</name>
    <name type="common">Mycobacterium flavescens</name>
    <dbReference type="NCBI Taxonomy" id="1776"/>
    <lineage>
        <taxon>Bacteria</taxon>
        <taxon>Bacillati</taxon>
        <taxon>Actinomycetota</taxon>
        <taxon>Actinomycetes</taxon>
        <taxon>Mycobacteriales</taxon>
        <taxon>Mycobacteriaceae</taxon>
        <taxon>Mycolicibacterium</taxon>
    </lineage>
</organism>
<dbReference type="EMBL" id="MIHA01000034">
    <property type="protein sequence ID" value="ODQ86101.1"/>
    <property type="molecule type" value="Genomic_DNA"/>
</dbReference>
<evidence type="ECO:0000256" key="1">
    <source>
        <dbReference type="ARBA" id="ARBA00008791"/>
    </source>
</evidence>
<evidence type="ECO:0000313" key="6">
    <source>
        <dbReference type="Proteomes" id="UP000094053"/>
    </source>
</evidence>
<dbReference type="InterPro" id="IPR006016">
    <property type="entry name" value="UspA"/>
</dbReference>
<dbReference type="GO" id="GO:0005524">
    <property type="term" value="F:ATP binding"/>
    <property type="evidence" value="ECO:0007669"/>
    <property type="project" value="UniProtKB-KW"/>
</dbReference>
<sequence>MSRSWGVVVGVDGSPSSDAAVRWAAHDAALRGAQLTVAHATTPAIGSLLVSDTLPDADTGLLERAERLAAETAGTSLPIRAEEVSGAPARALLQMSADADLVVVGRRGRSKLASVLLGSVSMALLHHSRCPVAAIEADHDGDVPSATAPVLVGVDNSPASDEALEWAFAEASRRGVGLLAVHAWWSPGTFEFAGTDWETIRPDVEKEFDAQFDPWCRRFADVEADRVVVRDEPAREITERSGDAQLVVVGSRRHGEIASVLLGSVSSAVVQAVRTPVVVVRS</sequence>
<dbReference type="Pfam" id="PF00582">
    <property type="entry name" value="Usp"/>
    <property type="match status" value="2"/>
</dbReference>
<feature type="domain" description="UspA" evidence="4">
    <location>
        <begin position="149"/>
        <end position="281"/>
    </location>
</feature>
<dbReference type="OrthoDB" id="3174546at2"/>
<dbReference type="RefSeq" id="WP_069416824.1">
    <property type="nucleotide sequence ID" value="NZ_JACKUL010000030.1"/>
</dbReference>
<accession>A0A1E3R8M9</accession>
<dbReference type="SUPFAM" id="SSF52402">
    <property type="entry name" value="Adenine nucleotide alpha hydrolases-like"/>
    <property type="match status" value="2"/>
</dbReference>
<dbReference type="InterPro" id="IPR014729">
    <property type="entry name" value="Rossmann-like_a/b/a_fold"/>
</dbReference>
<reference evidence="6" key="1">
    <citation type="submission" date="2016-09" db="EMBL/GenBank/DDBJ databases">
        <authorList>
            <person name="Greninger A.L."/>
            <person name="Jerome K.R."/>
            <person name="Mcnair B."/>
            <person name="Wallis C."/>
            <person name="Fang F."/>
        </authorList>
    </citation>
    <scope>NUCLEOTIDE SEQUENCE [LARGE SCALE GENOMIC DNA]</scope>
    <source>
        <strain evidence="6">M6</strain>
    </source>
</reference>
<dbReference type="PANTHER" id="PTHR46268">
    <property type="entry name" value="STRESS RESPONSE PROTEIN NHAX"/>
    <property type="match status" value="1"/>
</dbReference>
<protein>
    <recommendedName>
        <fullName evidence="4">UspA domain-containing protein</fullName>
    </recommendedName>
</protein>
<evidence type="ECO:0000256" key="3">
    <source>
        <dbReference type="ARBA" id="ARBA00022840"/>
    </source>
</evidence>
<comment type="caution">
    <text evidence="5">The sequence shown here is derived from an EMBL/GenBank/DDBJ whole genome shotgun (WGS) entry which is preliminary data.</text>
</comment>
<name>A0A1E3R8M9_MYCFV</name>
<dbReference type="AlphaFoldDB" id="A0A1E3R8M9"/>
<proteinExistence type="inferred from homology"/>
<feature type="domain" description="UspA" evidence="4">
    <location>
        <begin position="7"/>
        <end position="134"/>
    </location>
</feature>